<keyword evidence="3" id="KW-0238">DNA-binding</keyword>
<dbReference type="PANTHER" id="PTHR30537">
    <property type="entry name" value="HTH-TYPE TRANSCRIPTIONAL REGULATOR"/>
    <property type="match status" value="1"/>
</dbReference>
<dbReference type="InterPro" id="IPR036390">
    <property type="entry name" value="WH_DNA-bd_sf"/>
</dbReference>
<protein>
    <submittedName>
        <fullName evidence="6">LysR family transcriptional regulator</fullName>
    </submittedName>
</protein>
<dbReference type="Gene3D" id="1.10.10.10">
    <property type="entry name" value="Winged helix-like DNA-binding domain superfamily/Winged helix DNA-binding domain"/>
    <property type="match status" value="1"/>
</dbReference>
<dbReference type="Pfam" id="PF03466">
    <property type="entry name" value="LysR_substrate"/>
    <property type="match status" value="1"/>
</dbReference>
<dbReference type="Proteomes" id="UP001207654">
    <property type="component" value="Unassembled WGS sequence"/>
</dbReference>
<feature type="domain" description="HTH lysR-type" evidence="5">
    <location>
        <begin position="2"/>
        <end position="59"/>
    </location>
</feature>
<evidence type="ECO:0000256" key="1">
    <source>
        <dbReference type="ARBA" id="ARBA00009437"/>
    </source>
</evidence>
<evidence type="ECO:0000259" key="5">
    <source>
        <dbReference type="PROSITE" id="PS50931"/>
    </source>
</evidence>
<reference evidence="6 7" key="1">
    <citation type="submission" date="2022-11" db="EMBL/GenBank/DDBJ databases">
        <title>Minimal conservation of predation-associated metabolite biosynthetic gene clusters underscores biosynthetic potential of Myxococcota including descriptions for ten novel species: Archangium lansinium sp. nov., Myxococcus landrumus sp. nov., Nannocystis bai.</title>
        <authorList>
            <person name="Ahearne A."/>
            <person name="Stevens C."/>
            <person name="Phillips K."/>
        </authorList>
    </citation>
    <scope>NUCLEOTIDE SEQUENCE [LARGE SCALE GENOMIC DNA]</scope>
    <source>
        <strain evidence="6 7">MIWBW</strain>
    </source>
</reference>
<dbReference type="InterPro" id="IPR058163">
    <property type="entry name" value="LysR-type_TF_proteobact-type"/>
</dbReference>
<comment type="caution">
    <text evidence="6">The sequence shown here is derived from an EMBL/GenBank/DDBJ whole genome shotgun (WGS) entry which is preliminary data.</text>
</comment>
<evidence type="ECO:0000256" key="3">
    <source>
        <dbReference type="ARBA" id="ARBA00023125"/>
    </source>
</evidence>
<organism evidence="6 7">
    <name type="scientific">Archangium lansingense</name>
    <dbReference type="NCBI Taxonomy" id="2995310"/>
    <lineage>
        <taxon>Bacteria</taxon>
        <taxon>Pseudomonadati</taxon>
        <taxon>Myxococcota</taxon>
        <taxon>Myxococcia</taxon>
        <taxon>Myxococcales</taxon>
        <taxon>Cystobacterineae</taxon>
        <taxon>Archangiaceae</taxon>
        <taxon>Archangium</taxon>
    </lineage>
</organism>
<keyword evidence="4" id="KW-0804">Transcription</keyword>
<sequence length="303" mass="33667">MMSLDDVRIFVAVAQHLSFVEAARRTGMPTSTVSRRVAQLEEKLGARLLQRTSRSVGLTHEGARLLERVGPLLDELTSVLDRSAEHQDEPVGRLRVTAPVQTGTQLIAPALFSFAARYPRLTVELKLTNAVVDLVEEGFDLAFRAGPIHDQELVARRMWSIPFALAASPRFVRQVLNGRTRLERDSLGSVPAILTRPGGAWRFCRRDGSIEELRPREHFNVNDPRVAIAAAVHGLGVVCASSEAIEEQGKALVRLTVTGRTVEPREFFAVYPSRRLLAPRVRMALDWVMAHGRSIEEVKRSDA</sequence>
<name>A0ABT4A0I8_9BACT</name>
<proteinExistence type="inferred from homology"/>
<evidence type="ECO:0000256" key="4">
    <source>
        <dbReference type="ARBA" id="ARBA00023163"/>
    </source>
</evidence>
<evidence type="ECO:0000313" key="7">
    <source>
        <dbReference type="Proteomes" id="UP001207654"/>
    </source>
</evidence>
<dbReference type="EMBL" id="JAPNKA010000001">
    <property type="protein sequence ID" value="MCY1075101.1"/>
    <property type="molecule type" value="Genomic_DNA"/>
</dbReference>
<dbReference type="InterPro" id="IPR000847">
    <property type="entry name" value="LysR_HTH_N"/>
</dbReference>
<dbReference type="PANTHER" id="PTHR30537:SF68">
    <property type="entry name" value="TRANSCRIPTIONAL REGULATOR-RELATED"/>
    <property type="match status" value="1"/>
</dbReference>
<dbReference type="SUPFAM" id="SSF46785">
    <property type="entry name" value="Winged helix' DNA-binding domain"/>
    <property type="match status" value="1"/>
</dbReference>
<evidence type="ECO:0000256" key="2">
    <source>
        <dbReference type="ARBA" id="ARBA00023015"/>
    </source>
</evidence>
<evidence type="ECO:0000313" key="6">
    <source>
        <dbReference type="EMBL" id="MCY1075101.1"/>
    </source>
</evidence>
<dbReference type="Pfam" id="PF00126">
    <property type="entry name" value="HTH_1"/>
    <property type="match status" value="1"/>
</dbReference>
<dbReference type="RefSeq" id="WP_267534050.1">
    <property type="nucleotide sequence ID" value="NZ_JAPNKA010000001.1"/>
</dbReference>
<keyword evidence="2" id="KW-0805">Transcription regulation</keyword>
<accession>A0ABT4A0I8</accession>
<dbReference type="PROSITE" id="PS50931">
    <property type="entry name" value="HTH_LYSR"/>
    <property type="match status" value="1"/>
</dbReference>
<dbReference type="SUPFAM" id="SSF53850">
    <property type="entry name" value="Periplasmic binding protein-like II"/>
    <property type="match status" value="1"/>
</dbReference>
<dbReference type="InterPro" id="IPR036388">
    <property type="entry name" value="WH-like_DNA-bd_sf"/>
</dbReference>
<dbReference type="InterPro" id="IPR005119">
    <property type="entry name" value="LysR_subst-bd"/>
</dbReference>
<comment type="similarity">
    <text evidence="1">Belongs to the LysR transcriptional regulatory family.</text>
</comment>
<dbReference type="Gene3D" id="3.40.190.290">
    <property type="match status" value="1"/>
</dbReference>
<dbReference type="CDD" id="cd08422">
    <property type="entry name" value="PBP2_CrgA_like"/>
    <property type="match status" value="1"/>
</dbReference>
<gene>
    <name evidence="6" type="ORF">OV287_11420</name>
</gene>
<keyword evidence="7" id="KW-1185">Reference proteome</keyword>